<organism evidence="3 4">
    <name type="scientific">Arabis alpina</name>
    <name type="common">Alpine rock-cress</name>
    <dbReference type="NCBI Taxonomy" id="50452"/>
    <lineage>
        <taxon>Eukaryota</taxon>
        <taxon>Viridiplantae</taxon>
        <taxon>Streptophyta</taxon>
        <taxon>Embryophyta</taxon>
        <taxon>Tracheophyta</taxon>
        <taxon>Spermatophyta</taxon>
        <taxon>Magnoliopsida</taxon>
        <taxon>eudicotyledons</taxon>
        <taxon>Gunneridae</taxon>
        <taxon>Pentapetalae</taxon>
        <taxon>rosids</taxon>
        <taxon>malvids</taxon>
        <taxon>Brassicales</taxon>
        <taxon>Brassicaceae</taxon>
        <taxon>Arabideae</taxon>
        <taxon>Arabis</taxon>
    </lineage>
</organism>
<dbReference type="AlphaFoldDB" id="A0A087H4P9"/>
<accession>A0A087H4P9</accession>
<dbReference type="OrthoDB" id="1034868at2759"/>
<dbReference type="Pfam" id="PF00646">
    <property type="entry name" value="F-box"/>
    <property type="match status" value="1"/>
</dbReference>
<dbReference type="PANTHER" id="PTHR32153">
    <property type="entry name" value="OJ000223_09.16 PROTEIN"/>
    <property type="match status" value="1"/>
</dbReference>
<dbReference type="InterPro" id="IPR044997">
    <property type="entry name" value="F-box_plant"/>
</dbReference>
<protein>
    <submittedName>
        <fullName evidence="3">Uncharacterized protein</fullName>
    </submittedName>
</protein>
<keyword evidence="4" id="KW-1185">Reference proteome</keyword>
<dbReference type="Pfam" id="PF23622">
    <property type="entry name" value="LRR_At1g61320_AtMIF1"/>
    <property type="match status" value="1"/>
</dbReference>
<dbReference type="InterPro" id="IPR036047">
    <property type="entry name" value="F-box-like_dom_sf"/>
</dbReference>
<dbReference type="InterPro" id="IPR055357">
    <property type="entry name" value="LRR_At1g61320_AtMIF1"/>
</dbReference>
<dbReference type="SUPFAM" id="SSF52058">
    <property type="entry name" value="L domain-like"/>
    <property type="match status" value="1"/>
</dbReference>
<evidence type="ECO:0000259" key="1">
    <source>
        <dbReference type="Pfam" id="PF00646"/>
    </source>
</evidence>
<proteinExistence type="predicted"/>
<dbReference type="EMBL" id="CM002872">
    <property type="protein sequence ID" value="KFK37101.1"/>
    <property type="molecule type" value="Genomic_DNA"/>
</dbReference>
<dbReference type="OMA" id="YMPVEFL"/>
<reference evidence="4" key="1">
    <citation type="journal article" date="2015" name="Nat. Plants">
        <title>Genome expansion of Arabis alpina linked with retrotransposition and reduced symmetric DNA methylation.</title>
        <authorList>
            <person name="Willing E.M."/>
            <person name="Rawat V."/>
            <person name="Mandakova T."/>
            <person name="Maumus F."/>
            <person name="James G.V."/>
            <person name="Nordstroem K.J."/>
            <person name="Becker C."/>
            <person name="Warthmann N."/>
            <person name="Chica C."/>
            <person name="Szarzynska B."/>
            <person name="Zytnicki M."/>
            <person name="Albani M.C."/>
            <person name="Kiefer C."/>
            <person name="Bergonzi S."/>
            <person name="Castaings L."/>
            <person name="Mateos J.L."/>
            <person name="Berns M.C."/>
            <person name="Bujdoso N."/>
            <person name="Piofczyk T."/>
            <person name="de Lorenzo L."/>
            <person name="Barrero-Sicilia C."/>
            <person name="Mateos I."/>
            <person name="Piednoel M."/>
            <person name="Hagmann J."/>
            <person name="Chen-Min-Tao R."/>
            <person name="Iglesias-Fernandez R."/>
            <person name="Schuster S.C."/>
            <person name="Alonso-Blanco C."/>
            <person name="Roudier F."/>
            <person name="Carbonero P."/>
            <person name="Paz-Ares J."/>
            <person name="Davis S.J."/>
            <person name="Pecinka A."/>
            <person name="Quesneville H."/>
            <person name="Colot V."/>
            <person name="Lysak M.A."/>
            <person name="Weigel D."/>
            <person name="Coupland G."/>
            <person name="Schneeberger K."/>
        </authorList>
    </citation>
    <scope>NUCLEOTIDE SEQUENCE [LARGE SCALE GENOMIC DNA]</scope>
    <source>
        <strain evidence="4">cv. Pajares</strain>
    </source>
</reference>
<gene>
    <name evidence="3" type="ordered locus">AALP_Aa4g213100</name>
</gene>
<dbReference type="InterPro" id="IPR001810">
    <property type="entry name" value="F-box_dom"/>
</dbReference>
<evidence type="ECO:0000313" key="4">
    <source>
        <dbReference type="Proteomes" id="UP000029120"/>
    </source>
</evidence>
<name>A0A087H4P9_ARAAL</name>
<dbReference type="Proteomes" id="UP000029120">
    <property type="component" value="Chromosome 4"/>
</dbReference>
<feature type="domain" description="F-box" evidence="1">
    <location>
        <begin position="15"/>
        <end position="51"/>
    </location>
</feature>
<sequence>MVFDGKIKRGEEDLISSLPDVILQEILCFIPTKLAITTSLLSKRWRHVWCEIPSFSIDADIYKREEPVWCTPSNNKTLNRYTAPRIMNFNLNISSQQNIPYRDKWIEFAMSRNVENLSLDFSKACSDENYKLPDFFYISSSLKQLTLEVDFCDMMIPIPLVSWTSLMTLSLRWCAFSDKSMAKILSGCPILESLTLYSCNKLMVLDLSKSMRLRTLQVKRHVAVSGPMEILAPYIRLLRLESSQLPCTFVDVSSLREAKLDICFIASNPNLKADILQITVLKMLDKLHNVEKLTLGENFLQILSLAELRGVTFPMLKIKALTLETKIFQYVIPGIERLLQNSPDIENLTLLPMNRNTIPGGLLDKYLKSQCLNIDECWRSKDGVFWNKSYWNVESNHVISLVELMLKNTMALAKIVLLLDERYLQFKVKDLVPRLSHYNNVAIALLKQTNTHEEW</sequence>
<dbReference type="Gramene" id="KFK37101">
    <property type="protein sequence ID" value="KFK37101"/>
    <property type="gene ID" value="AALP_AA4G213100"/>
</dbReference>
<evidence type="ECO:0000259" key="2">
    <source>
        <dbReference type="Pfam" id="PF23622"/>
    </source>
</evidence>
<evidence type="ECO:0000313" key="3">
    <source>
        <dbReference type="EMBL" id="KFK37101.1"/>
    </source>
</evidence>
<dbReference type="Gene3D" id="3.80.10.10">
    <property type="entry name" value="Ribonuclease Inhibitor"/>
    <property type="match status" value="1"/>
</dbReference>
<dbReference type="SUPFAM" id="SSF81383">
    <property type="entry name" value="F-box domain"/>
    <property type="match status" value="1"/>
</dbReference>
<feature type="domain" description="At1g61320/AtMIF1 LRR" evidence="2">
    <location>
        <begin position="89"/>
        <end position="350"/>
    </location>
</feature>
<dbReference type="CDD" id="cd22160">
    <property type="entry name" value="F-box_AtFBL13-like"/>
    <property type="match status" value="1"/>
</dbReference>
<dbReference type="InterPro" id="IPR053781">
    <property type="entry name" value="F-box_AtFBL13-like"/>
</dbReference>
<dbReference type="InterPro" id="IPR032675">
    <property type="entry name" value="LRR_dom_sf"/>
</dbReference>